<feature type="transmembrane region" description="Helical" evidence="2">
    <location>
        <begin position="12"/>
        <end position="32"/>
    </location>
</feature>
<proteinExistence type="predicted"/>
<gene>
    <name evidence="3" type="ORF">SCARUB_01862</name>
</gene>
<dbReference type="PROSITE" id="PS51257">
    <property type="entry name" value="PROKAR_LIPOPROTEIN"/>
    <property type="match status" value="1"/>
</dbReference>
<protein>
    <submittedName>
        <fullName evidence="3">Uncharacterized protein</fullName>
    </submittedName>
</protein>
<dbReference type="InterPro" id="IPR019734">
    <property type="entry name" value="TPR_rpt"/>
</dbReference>
<evidence type="ECO:0000313" key="4">
    <source>
        <dbReference type="Proteomes" id="UP000094056"/>
    </source>
</evidence>
<dbReference type="InterPro" id="IPR011990">
    <property type="entry name" value="TPR-like_helical_dom_sf"/>
</dbReference>
<evidence type="ECO:0000313" key="3">
    <source>
        <dbReference type="EMBL" id="ODS32985.1"/>
    </source>
</evidence>
<keyword evidence="1" id="KW-0802">TPR repeat</keyword>
<sequence>MLIERSLMKNLITLSIVSIIMILFSGCAGMHYREGVTSLKLQKYPEAIDSFNTVLEKNPRYPKAHTQLGIAYYKTEMYGKAIFELETAKELQSRDKRAKLFLGMAYLRHGKKESAIIEWNSYLEMFPSSYVSELLRKSIVALKSSEILPETVDLMTGSIETVIAIEDMVRNIALRHRILHNEAFFHRGFSHRGFFPCD</sequence>
<dbReference type="Gene3D" id="1.25.40.10">
    <property type="entry name" value="Tetratricopeptide repeat domain"/>
    <property type="match status" value="1"/>
</dbReference>
<keyword evidence="2" id="KW-1133">Transmembrane helix</keyword>
<dbReference type="Pfam" id="PF13432">
    <property type="entry name" value="TPR_16"/>
    <property type="match status" value="1"/>
</dbReference>
<dbReference type="SMART" id="SM00028">
    <property type="entry name" value="TPR"/>
    <property type="match status" value="3"/>
</dbReference>
<keyword evidence="2" id="KW-0812">Transmembrane</keyword>
<dbReference type="PROSITE" id="PS50005">
    <property type="entry name" value="TPR"/>
    <property type="match status" value="1"/>
</dbReference>
<dbReference type="SUPFAM" id="SSF48452">
    <property type="entry name" value="TPR-like"/>
    <property type="match status" value="1"/>
</dbReference>
<dbReference type="Pfam" id="PF13414">
    <property type="entry name" value="TPR_11"/>
    <property type="match status" value="1"/>
</dbReference>
<evidence type="ECO:0000256" key="2">
    <source>
        <dbReference type="SAM" id="Phobius"/>
    </source>
</evidence>
<name>A0A1E3XBI3_9BACT</name>
<comment type="caution">
    <text evidence="3">The sequence shown here is derived from an EMBL/GenBank/DDBJ whole genome shotgun (WGS) entry which is preliminary data.</text>
</comment>
<organism evidence="3 4">
    <name type="scientific">Candidatus Scalindua rubra</name>
    <dbReference type="NCBI Taxonomy" id="1872076"/>
    <lineage>
        <taxon>Bacteria</taxon>
        <taxon>Pseudomonadati</taxon>
        <taxon>Planctomycetota</taxon>
        <taxon>Candidatus Brocadiia</taxon>
        <taxon>Candidatus Brocadiales</taxon>
        <taxon>Candidatus Scalinduaceae</taxon>
        <taxon>Candidatus Scalindua</taxon>
    </lineage>
</organism>
<evidence type="ECO:0000256" key="1">
    <source>
        <dbReference type="PROSITE-ProRule" id="PRU00339"/>
    </source>
</evidence>
<keyword evidence="2" id="KW-0472">Membrane</keyword>
<dbReference type="EMBL" id="MAYW01000041">
    <property type="protein sequence ID" value="ODS32985.1"/>
    <property type="molecule type" value="Genomic_DNA"/>
</dbReference>
<feature type="repeat" description="TPR" evidence="1">
    <location>
        <begin position="28"/>
        <end position="61"/>
    </location>
</feature>
<dbReference type="AlphaFoldDB" id="A0A1E3XBI3"/>
<reference evidence="3 4" key="1">
    <citation type="submission" date="2016-07" db="EMBL/GenBank/DDBJ databases">
        <title>Draft genome of Scalindua rubra, obtained from a brine-seawater interface in the Red Sea, sheds light on salt adaptation in anammox bacteria.</title>
        <authorList>
            <person name="Speth D.R."/>
            <person name="Lagkouvardos I."/>
            <person name="Wang Y."/>
            <person name="Qian P.-Y."/>
            <person name="Dutilh B.E."/>
            <person name="Jetten M.S."/>
        </authorList>
    </citation>
    <scope>NUCLEOTIDE SEQUENCE [LARGE SCALE GENOMIC DNA]</scope>
    <source>
        <strain evidence="3">BSI-1</strain>
    </source>
</reference>
<dbReference type="Proteomes" id="UP000094056">
    <property type="component" value="Unassembled WGS sequence"/>
</dbReference>
<accession>A0A1E3XBI3</accession>